<reference evidence="2 3" key="1">
    <citation type="journal article" date="2024" name="bioRxiv">
        <title>A reference genome for Trichogramma kaykai: A tiny desert-dwelling parasitoid wasp with competing sex-ratio distorters.</title>
        <authorList>
            <person name="Culotta J."/>
            <person name="Lindsey A.R."/>
        </authorList>
    </citation>
    <scope>NUCLEOTIDE SEQUENCE [LARGE SCALE GENOMIC DNA]</scope>
    <source>
        <strain evidence="2 3">KSX58</strain>
    </source>
</reference>
<organism evidence="2 3">
    <name type="scientific">Trichogramma kaykai</name>
    <dbReference type="NCBI Taxonomy" id="54128"/>
    <lineage>
        <taxon>Eukaryota</taxon>
        <taxon>Metazoa</taxon>
        <taxon>Ecdysozoa</taxon>
        <taxon>Arthropoda</taxon>
        <taxon>Hexapoda</taxon>
        <taxon>Insecta</taxon>
        <taxon>Pterygota</taxon>
        <taxon>Neoptera</taxon>
        <taxon>Endopterygota</taxon>
        <taxon>Hymenoptera</taxon>
        <taxon>Apocrita</taxon>
        <taxon>Proctotrupomorpha</taxon>
        <taxon>Chalcidoidea</taxon>
        <taxon>Trichogrammatidae</taxon>
        <taxon>Trichogramma</taxon>
    </lineage>
</organism>
<evidence type="ECO:0000313" key="2">
    <source>
        <dbReference type="EMBL" id="KAL3397786.1"/>
    </source>
</evidence>
<dbReference type="AlphaFoldDB" id="A0ABD2WXK8"/>
<keyword evidence="3" id="KW-1185">Reference proteome</keyword>
<protein>
    <submittedName>
        <fullName evidence="2">Uncharacterized protein</fullName>
    </submittedName>
</protein>
<feature type="region of interest" description="Disordered" evidence="1">
    <location>
        <begin position="53"/>
        <end position="78"/>
    </location>
</feature>
<evidence type="ECO:0000313" key="3">
    <source>
        <dbReference type="Proteomes" id="UP001627154"/>
    </source>
</evidence>
<dbReference type="EMBL" id="JBJJXI010000061">
    <property type="protein sequence ID" value="KAL3397786.1"/>
    <property type="molecule type" value="Genomic_DNA"/>
</dbReference>
<comment type="caution">
    <text evidence="2">The sequence shown here is derived from an EMBL/GenBank/DDBJ whole genome shotgun (WGS) entry which is preliminary data.</text>
</comment>
<accession>A0ABD2WXK8</accession>
<evidence type="ECO:0000256" key="1">
    <source>
        <dbReference type="SAM" id="MobiDB-lite"/>
    </source>
</evidence>
<dbReference type="Proteomes" id="UP001627154">
    <property type="component" value="Unassembled WGS sequence"/>
</dbReference>
<gene>
    <name evidence="2" type="ORF">TKK_008531</name>
</gene>
<sequence>MYALAVQRANCPRCRVGFLRIRVERRMRWSAKGGDGSGNSTEPFCRAEHNYRKGKKNSHTVTVTRASETKRREERRRKTQNADIFQYLTLTYLRLLYLVFGLEQEKLRFCRPEVYV</sequence>
<name>A0ABD2WXK8_9HYME</name>
<proteinExistence type="predicted"/>